<dbReference type="EMBL" id="FUYV01000001">
    <property type="protein sequence ID" value="SKB34596.1"/>
    <property type="molecule type" value="Genomic_DNA"/>
</dbReference>
<feature type="domain" description="Nudix hydrolase" evidence="3">
    <location>
        <begin position="72"/>
        <end position="201"/>
    </location>
</feature>
<dbReference type="InterPro" id="IPR020476">
    <property type="entry name" value="Nudix_hydrolase"/>
</dbReference>
<evidence type="ECO:0000313" key="4">
    <source>
        <dbReference type="EMBL" id="SKB34596.1"/>
    </source>
</evidence>
<sequence length="207" mass="23871">MYKIFFKERVVFLTREVAPLMSTDFDAVLKYGNQGELKDFINRFGADERLRTAIIYHHNAYDLLQNFRACFVNLPAAGGVVWNGDRSLFLGMKRRGFFDLPKGKVERDETFEEAAIREVEEECGISGVQLSKFLVSTYHTYKIGNKHIFKETRWYDMIYLGNKQPIPQTTEDIESVFWIDPGDVNTAQDQTYPSILEVMKAGGIICK</sequence>
<dbReference type="GO" id="GO:0016787">
    <property type="term" value="F:hydrolase activity"/>
    <property type="evidence" value="ECO:0007669"/>
    <property type="project" value="UniProtKB-KW"/>
</dbReference>
<proteinExistence type="inferred from homology"/>
<evidence type="ECO:0000256" key="2">
    <source>
        <dbReference type="RuleBase" id="RU003476"/>
    </source>
</evidence>
<dbReference type="SUPFAM" id="SSF55811">
    <property type="entry name" value="Nudix"/>
    <property type="match status" value="1"/>
</dbReference>
<dbReference type="PROSITE" id="PS00893">
    <property type="entry name" value="NUDIX_BOX"/>
    <property type="match status" value="1"/>
</dbReference>
<organism evidence="4 5">
    <name type="scientific">Alkalitalea saponilacus</name>
    <dbReference type="NCBI Taxonomy" id="889453"/>
    <lineage>
        <taxon>Bacteria</taxon>
        <taxon>Pseudomonadati</taxon>
        <taxon>Bacteroidota</taxon>
        <taxon>Bacteroidia</taxon>
        <taxon>Marinilabiliales</taxon>
        <taxon>Marinilabiliaceae</taxon>
        <taxon>Alkalitalea</taxon>
    </lineage>
</organism>
<dbReference type="Pfam" id="PF00293">
    <property type="entry name" value="NUDIX"/>
    <property type="match status" value="1"/>
</dbReference>
<dbReference type="InterPro" id="IPR020084">
    <property type="entry name" value="NUDIX_hydrolase_CS"/>
</dbReference>
<reference evidence="5" key="1">
    <citation type="submission" date="2017-02" db="EMBL/GenBank/DDBJ databases">
        <authorList>
            <person name="Varghese N."/>
            <person name="Submissions S."/>
        </authorList>
    </citation>
    <scope>NUCLEOTIDE SEQUENCE [LARGE SCALE GENOMIC DNA]</scope>
    <source>
        <strain evidence="5">DSM 24412</strain>
    </source>
</reference>
<name>A0A1T5AI25_9BACT</name>
<dbReference type="PRINTS" id="PR00502">
    <property type="entry name" value="NUDIXFAMILY"/>
</dbReference>
<evidence type="ECO:0000256" key="1">
    <source>
        <dbReference type="ARBA" id="ARBA00022801"/>
    </source>
</evidence>
<evidence type="ECO:0000259" key="3">
    <source>
        <dbReference type="PROSITE" id="PS51462"/>
    </source>
</evidence>
<keyword evidence="5" id="KW-1185">Reference proteome</keyword>
<dbReference type="PANTHER" id="PTHR43736">
    <property type="entry name" value="ADP-RIBOSE PYROPHOSPHATASE"/>
    <property type="match status" value="1"/>
</dbReference>
<dbReference type="KEGG" id="asx:CDL62_05805"/>
<dbReference type="PROSITE" id="PS51462">
    <property type="entry name" value="NUDIX"/>
    <property type="match status" value="1"/>
</dbReference>
<dbReference type="InterPro" id="IPR000086">
    <property type="entry name" value="NUDIX_hydrolase_dom"/>
</dbReference>
<dbReference type="AlphaFoldDB" id="A0A1T5AI25"/>
<dbReference type="PANTHER" id="PTHR43736:SF1">
    <property type="entry name" value="DIHYDRONEOPTERIN TRIPHOSPHATE DIPHOSPHATASE"/>
    <property type="match status" value="1"/>
</dbReference>
<dbReference type="InterPro" id="IPR015797">
    <property type="entry name" value="NUDIX_hydrolase-like_dom_sf"/>
</dbReference>
<keyword evidence="1 2" id="KW-0378">Hydrolase</keyword>
<dbReference type="CDD" id="cd03673">
    <property type="entry name" value="NUDIX_Ap6A_hydrolase"/>
    <property type="match status" value="1"/>
</dbReference>
<protein>
    <submittedName>
        <fullName evidence="4">ADP-ribose pyrophosphatase YjhB, NUDIX family</fullName>
    </submittedName>
</protein>
<dbReference type="STRING" id="889453.SAMN03080601_00277"/>
<comment type="similarity">
    <text evidence="2">Belongs to the Nudix hydrolase family.</text>
</comment>
<gene>
    <name evidence="4" type="ORF">SAMN03080601_00277</name>
</gene>
<evidence type="ECO:0000313" key="5">
    <source>
        <dbReference type="Proteomes" id="UP000191055"/>
    </source>
</evidence>
<dbReference type="OrthoDB" id="9816289at2"/>
<dbReference type="Proteomes" id="UP000191055">
    <property type="component" value="Unassembled WGS sequence"/>
</dbReference>
<accession>A0A1T5AI25</accession>
<dbReference type="Gene3D" id="3.90.79.10">
    <property type="entry name" value="Nucleoside Triphosphate Pyrophosphohydrolase"/>
    <property type="match status" value="1"/>
</dbReference>